<proteinExistence type="predicted"/>
<evidence type="ECO:0000313" key="3">
    <source>
        <dbReference type="Proteomes" id="UP000050482"/>
    </source>
</evidence>
<dbReference type="RefSeq" id="WP_054970938.1">
    <property type="nucleotide sequence ID" value="NZ_LJCO01000085.1"/>
</dbReference>
<organism evidence="2 3">
    <name type="scientific">Alicyclobacillus ferrooxydans</name>
    <dbReference type="NCBI Taxonomy" id="471514"/>
    <lineage>
        <taxon>Bacteria</taxon>
        <taxon>Bacillati</taxon>
        <taxon>Bacillota</taxon>
        <taxon>Bacilli</taxon>
        <taxon>Bacillales</taxon>
        <taxon>Alicyclobacillaceae</taxon>
        <taxon>Alicyclobacillus</taxon>
    </lineage>
</organism>
<feature type="transmembrane region" description="Helical" evidence="1">
    <location>
        <begin position="70"/>
        <end position="96"/>
    </location>
</feature>
<evidence type="ECO:0000256" key="1">
    <source>
        <dbReference type="SAM" id="Phobius"/>
    </source>
</evidence>
<name>A0A0P9C9X6_9BACL</name>
<accession>A0A0P9C9X6</accession>
<reference evidence="2 3" key="1">
    <citation type="submission" date="2015-09" db="EMBL/GenBank/DDBJ databases">
        <title>Draft genome sequence of Alicyclobacillus ferrooxydans DSM 22381.</title>
        <authorList>
            <person name="Hemp J."/>
        </authorList>
    </citation>
    <scope>NUCLEOTIDE SEQUENCE [LARGE SCALE GENOMIC DNA]</scope>
    <source>
        <strain evidence="2 3">TC-34</strain>
    </source>
</reference>
<gene>
    <name evidence="2" type="ORF">AN477_19880</name>
</gene>
<comment type="caution">
    <text evidence="2">The sequence shown here is derived from an EMBL/GenBank/DDBJ whole genome shotgun (WGS) entry which is preliminary data.</text>
</comment>
<keyword evidence="1" id="KW-1133">Transmembrane helix</keyword>
<evidence type="ECO:0000313" key="2">
    <source>
        <dbReference type="EMBL" id="KPV42031.1"/>
    </source>
</evidence>
<protein>
    <submittedName>
        <fullName evidence="2">Uncharacterized protein</fullName>
    </submittedName>
</protein>
<feature type="transmembrane region" description="Helical" evidence="1">
    <location>
        <begin position="37"/>
        <end position="58"/>
    </location>
</feature>
<sequence length="146" mass="17288">MSKGLHFNPEEEAEFQEMVKFHPRGFSEWMGVKADRVANTIWMFFFLLLFSLVSYIFLKPVLNQMLFLSNTYQLVALPVLGIATGLSMLIILRFLFRILLEIRAEFQELKQMHREQRASYKERDEKLNRILERIEGGEHCVSRSRS</sequence>
<keyword evidence="1" id="KW-0812">Transmembrane</keyword>
<dbReference type="PATRIC" id="fig|471514.4.peg.1080"/>
<keyword evidence="3" id="KW-1185">Reference proteome</keyword>
<dbReference type="Proteomes" id="UP000050482">
    <property type="component" value="Unassembled WGS sequence"/>
</dbReference>
<dbReference type="AlphaFoldDB" id="A0A0P9C9X6"/>
<dbReference type="EMBL" id="LJCO01000085">
    <property type="protein sequence ID" value="KPV42031.1"/>
    <property type="molecule type" value="Genomic_DNA"/>
</dbReference>
<keyword evidence="1" id="KW-0472">Membrane</keyword>
<dbReference type="STRING" id="471514.AN477_19880"/>